<dbReference type="RefSeq" id="WP_183589540.1">
    <property type="nucleotide sequence ID" value="NZ_JACHCA010000017.1"/>
</dbReference>
<organism evidence="2 3">
    <name type="scientific">Mucilaginibacter lappiensis</name>
    <dbReference type="NCBI Taxonomy" id="354630"/>
    <lineage>
        <taxon>Bacteria</taxon>
        <taxon>Pseudomonadati</taxon>
        <taxon>Bacteroidota</taxon>
        <taxon>Sphingobacteriia</taxon>
        <taxon>Sphingobacteriales</taxon>
        <taxon>Sphingobacteriaceae</taxon>
        <taxon>Mucilaginibacter</taxon>
    </lineage>
</organism>
<protein>
    <submittedName>
        <fullName evidence="2">Uncharacterized protein</fullName>
    </submittedName>
</protein>
<keyword evidence="1" id="KW-1133">Transmembrane helix</keyword>
<name>A0A841JSR1_9SPHI</name>
<gene>
    <name evidence="2" type="ORF">HDF22_005016</name>
</gene>
<evidence type="ECO:0000256" key="1">
    <source>
        <dbReference type="SAM" id="Phobius"/>
    </source>
</evidence>
<proteinExistence type="predicted"/>
<keyword evidence="1" id="KW-0472">Membrane</keyword>
<comment type="caution">
    <text evidence="2">The sequence shown here is derived from an EMBL/GenBank/DDBJ whole genome shotgun (WGS) entry which is preliminary data.</text>
</comment>
<reference evidence="2 3" key="1">
    <citation type="submission" date="2020-08" db="EMBL/GenBank/DDBJ databases">
        <title>Genomic Encyclopedia of Type Strains, Phase IV (KMG-V): Genome sequencing to study the core and pangenomes of soil and plant-associated prokaryotes.</title>
        <authorList>
            <person name="Whitman W."/>
        </authorList>
    </citation>
    <scope>NUCLEOTIDE SEQUENCE [LARGE SCALE GENOMIC DNA]</scope>
    <source>
        <strain evidence="2 3">MP601</strain>
    </source>
</reference>
<evidence type="ECO:0000313" key="3">
    <source>
        <dbReference type="Proteomes" id="UP000548326"/>
    </source>
</evidence>
<sequence>MELPYQGRAIIEDNFDSVRIIIPSKKNYFIILFMCAWLCGWFLGETLAIREILSSTNKGADLFMIFWLAGWTIGGLFALKTIYWQLLGKECIEIGKGVLIMKRQGAPLSKTTFYDLNSCDSFRVKDDQTNIGSGRYNTLKSLNGRTGTIAFDYGMKTIRFGESIDEAEGKYLLTLLTKKKILTDKNLA</sequence>
<dbReference type="EMBL" id="JACHCA010000017">
    <property type="protein sequence ID" value="MBB6130871.1"/>
    <property type="molecule type" value="Genomic_DNA"/>
</dbReference>
<evidence type="ECO:0000313" key="2">
    <source>
        <dbReference type="EMBL" id="MBB6130871.1"/>
    </source>
</evidence>
<feature type="transmembrane region" description="Helical" evidence="1">
    <location>
        <begin position="27"/>
        <end position="44"/>
    </location>
</feature>
<dbReference type="Proteomes" id="UP000548326">
    <property type="component" value="Unassembled WGS sequence"/>
</dbReference>
<feature type="transmembrane region" description="Helical" evidence="1">
    <location>
        <begin position="64"/>
        <end position="83"/>
    </location>
</feature>
<keyword evidence="1" id="KW-0812">Transmembrane</keyword>
<accession>A0A841JSR1</accession>
<dbReference type="AlphaFoldDB" id="A0A841JSR1"/>